<reference evidence="1 2" key="1">
    <citation type="submission" date="2018-04" db="EMBL/GenBank/DDBJ databases">
        <title>Massilia violaceinigra sp. nov., a novel purple-pigmented bacterium isolated from Tianshan glacier, Xinjiang, China.</title>
        <authorList>
            <person name="Wang H."/>
        </authorList>
    </citation>
    <scope>NUCLEOTIDE SEQUENCE [LARGE SCALE GENOMIC DNA]</scope>
    <source>
        <strain evidence="1 2">B448-2</strain>
    </source>
</reference>
<proteinExistence type="predicted"/>
<name>A0A2U2HL78_9BURK</name>
<dbReference type="OrthoDB" id="1230907at2"/>
<evidence type="ECO:0000313" key="2">
    <source>
        <dbReference type="Proteomes" id="UP000241421"/>
    </source>
</evidence>
<evidence type="ECO:0000313" key="1">
    <source>
        <dbReference type="EMBL" id="PWF48251.1"/>
    </source>
</evidence>
<protein>
    <submittedName>
        <fullName evidence="1">Uncharacterized protein</fullName>
    </submittedName>
</protein>
<keyword evidence="2" id="KW-1185">Reference proteome</keyword>
<organism evidence="1 2">
    <name type="scientific">Massilia glaciei</name>
    <dbReference type="NCBI Taxonomy" id="1524097"/>
    <lineage>
        <taxon>Bacteria</taxon>
        <taxon>Pseudomonadati</taxon>
        <taxon>Pseudomonadota</taxon>
        <taxon>Betaproteobacteria</taxon>
        <taxon>Burkholderiales</taxon>
        <taxon>Oxalobacteraceae</taxon>
        <taxon>Telluria group</taxon>
        <taxon>Massilia</taxon>
    </lineage>
</organism>
<dbReference type="Proteomes" id="UP000241421">
    <property type="component" value="Unassembled WGS sequence"/>
</dbReference>
<gene>
    <name evidence="1" type="ORF">C7C56_012790</name>
</gene>
<comment type="caution">
    <text evidence="1">The sequence shown here is derived from an EMBL/GenBank/DDBJ whole genome shotgun (WGS) entry which is preliminary data.</text>
</comment>
<dbReference type="AlphaFoldDB" id="A0A2U2HL78"/>
<dbReference type="RefSeq" id="WP_106757782.1">
    <property type="nucleotide sequence ID" value="NZ_PXWF02000209.1"/>
</dbReference>
<dbReference type="EMBL" id="PXWF02000209">
    <property type="protein sequence ID" value="PWF48251.1"/>
    <property type="molecule type" value="Genomic_DNA"/>
</dbReference>
<accession>A0A2U2HL78</accession>
<sequence>MKDDLERFTTVLDFVKRNQAIGILSTGATVVDYKPGLYNVSGSTDDAKEIRVISTILGKSS</sequence>